<evidence type="ECO:0000313" key="2">
    <source>
        <dbReference type="EMBL" id="SHF43795.1"/>
    </source>
</evidence>
<sequence length="314" mass="34626">MKAAILKKTGDVDHLTMKNIPIPEIKENEILVKTKVASINPIEVKTRKGNRFSKELLQDEYPILGWDASGVVEKVGEKITEFKPGDKVFGIIGFPGFGKTYAEYFVAEEKHLTYIPEGVSFEDAAASTIAAITAYQALKDFGKLESNTKVLIHAASGGVGHYGVQFAKHFGAEVWATASGSKEDFVRDLGADHFIDYKTQKFEEEAQNMDVVFDLIGGDYIDHSLKSLKKGGVLISIPSATNEEVEEKAENAGCVGVRFSLKNNKKDMQAIARLLKTGELKPFISESFPLDEIREAHKELEKGHTKGKIVITME</sequence>
<feature type="domain" description="Enoyl reductase (ER)" evidence="1">
    <location>
        <begin position="10"/>
        <end position="311"/>
    </location>
</feature>
<gene>
    <name evidence="2" type="ORF">SAMN05444483_101103</name>
</gene>
<proteinExistence type="predicted"/>
<dbReference type="RefSeq" id="WP_072875673.1">
    <property type="nucleotide sequence ID" value="NZ_FQVT01000001.1"/>
</dbReference>
<dbReference type="Pfam" id="PF08240">
    <property type="entry name" value="ADH_N"/>
    <property type="match status" value="1"/>
</dbReference>
<dbReference type="Gene3D" id="3.90.180.10">
    <property type="entry name" value="Medium-chain alcohol dehydrogenases, catalytic domain"/>
    <property type="match status" value="1"/>
</dbReference>
<dbReference type="PANTHER" id="PTHR44013">
    <property type="entry name" value="ZINC-TYPE ALCOHOL DEHYDROGENASE-LIKE PROTEIN C16A3.02C"/>
    <property type="match status" value="1"/>
</dbReference>
<dbReference type="AlphaFoldDB" id="A0A1M5BN12"/>
<organism evidence="2 3">
    <name type="scientific">Salegentibacter echinorum</name>
    <dbReference type="NCBI Taxonomy" id="1073325"/>
    <lineage>
        <taxon>Bacteria</taxon>
        <taxon>Pseudomonadati</taxon>
        <taxon>Bacteroidota</taxon>
        <taxon>Flavobacteriia</taxon>
        <taxon>Flavobacteriales</taxon>
        <taxon>Flavobacteriaceae</taxon>
        <taxon>Salegentibacter</taxon>
    </lineage>
</organism>
<dbReference type="EMBL" id="FQVT01000001">
    <property type="protein sequence ID" value="SHF43795.1"/>
    <property type="molecule type" value="Genomic_DNA"/>
</dbReference>
<protein>
    <submittedName>
        <fullName evidence="2">NADPH:quinone reductase</fullName>
    </submittedName>
</protein>
<dbReference type="SUPFAM" id="SSF50129">
    <property type="entry name" value="GroES-like"/>
    <property type="match status" value="1"/>
</dbReference>
<accession>A0A1M5BN12</accession>
<reference evidence="3" key="1">
    <citation type="submission" date="2016-11" db="EMBL/GenBank/DDBJ databases">
        <authorList>
            <person name="Varghese N."/>
            <person name="Submissions S."/>
        </authorList>
    </citation>
    <scope>NUCLEOTIDE SEQUENCE [LARGE SCALE GENOMIC DNA]</scope>
    <source>
        <strain evidence="3">DSM 24579</strain>
    </source>
</reference>
<dbReference type="InterPro" id="IPR020843">
    <property type="entry name" value="ER"/>
</dbReference>
<dbReference type="STRING" id="1073325.SAMN05444483_101103"/>
<dbReference type="OrthoDB" id="9787435at2"/>
<dbReference type="InterPro" id="IPR052733">
    <property type="entry name" value="Chloroplast_QOR"/>
</dbReference>
<dbReference type="GO" id="GO:0016491">
    <property type="term" value="F:oxidoreductase activity"/>
    <property type="evidence" value="ECO:0007669"/>
    <property type="project" value="InterPro"/>
</dbReference>
<dbReference type="SMART" id="SM00829">
    <property type="entry name" value="PKS_ER"/>
    <property type="match status" value="1"/>
</dbReference>
<keyword evidence="3" id="KW-1185">Reference proteome</keyword>
<evidence type="ECO:0000259" key="1">
    <source>
        <dbReference type="SMART" id="SM00829"/>
    </source>
</evidence>
<dbReference type="Proteomes" id="UP000183945">
    <property type="component" value="Unassembled WGS sequence"/>
</dbReference>
<dbReference type="SUPFAM" id="SSF51735">
    <property type="entry name" value="NAD(P)-binding Rossmann-fold domains"/>
    <property type="match status" value="1"/>
</dbReference>
<dbReference type="InterPro" id="IPR011032">
    <property type="entry name" value="GroES-like_sf"/>
</dbReference>
<evidence type="ECO:0000313" key="3">
    <source>
        <dbReference type="Proteomes" id="UP000183945"/>
    </source>
</evidence>
<dbReference type="Gene3D" id="3.40.50.720">
    <property type="entry name" value="NAD(P)-binding Rossmann-like Domain"/>
    <property type="match status" value="1"/>
</dbReference>
<dbReference type="InterPro" id="IPR013154">
    <property type="entry name" value="ADH-like_N"/>
</dbReference>
<dbReference type="PANTHER" id="PTHR44013:SF1">
    <property type="entry name" value="ZINC-TYPE ALCOHOL DEHYDROGENASE-LIKE PROTEIN C16A3.02C"/>
    <property type="match status" value="1"/>
</dbReference>
<dbReference type="CDD" id="cd05289">
    <property type="entry name" value="MDR_like_2"/>
    <property type="match status" value="1"/>
</dbReference>
<dbReference type="Pfam" id="PF13602">
    <property type="entry name" value="ADH_zinc_N_2"/>
    <property type="match status" value="1"/>
</dbReference>
<name>A0A1M5BN12_SALEC</name>
<dbReference type="InterPro" id="IPR036291">
    <property type="entry name" value="NAD(P)-bd_dom_sf"/>
</dbReference>